<dbReference type="AlphaFoldDB" id="A0A7X5UWT9"/>
<dbReference type="Gene3D" id="3.30.450.20">
    <property type="entry name" value="PAS domain"/>
    <property type="match status" value="1"/>
</dbReference>
<keyword evidence="6" id="KW-1185">Reference proteome</keyword>
<dbReference type="CDD" id="cd06170">
    <property type="entry name" value="LuxR_C_like"/>
    <property type="match status" value="1"/>
</dbReference>
<dbReference type="PRINTS" id="PR00038">
    <property type="entry name" value="HTHLUXR"/>
</dbReference>
<dbReference type="Proteomes" id="UP000564677">
    <property type="component" value="Unassembled WGS sequence"/>
</dbReference>
<dbReference type="InterPro" id="IPR000014">
    <property type="entry name" value="PAS"/>
</dbReference>
<feature type="domain" description="HTH luxR-type" evidence="4">
    <location>
        <begin position="159"/>
        <end position="224"/>
    </location>
</feature>
<proteinExistence type="predicted"/>
<dbReference type="InterPro" id="IPR035965">
    <property type="entry name" value="PAS-like_dom_sf"/>
</dbReference>
<dbReference type="Gene3D" id="2.10.70.100">
    <property type="match status" value="1"/>
</dbReference>
<evidence type="ECO:0000313" key="6">
    <source>
        <dbReference type="Proteomes" id="UP000564677"/>
    </source>
</evidence>
<dbReference type="InterPro" id="IPR013655">
    <property type="entry name" value="PAS_fold_3"/>
</dbReference>
<dbReference type="PANTHER" id="PTHR44688:SF16">
    <property type="entry name" value="DNA-BINDING TRANSCRIPTIONAL ACTIVATOR DEVR_DOSR"/>
    <property type="match status" value="1"/>
</dbReference>
<evidence type="ECO:0000313" key="5">
    <source>
        <dbReference type="EMBL" id="NIJ63608.1"/>
    </source>
</evidence>
<dbReference type="InterPro" id="IPR016032">
    <property type="entry name" value="Sig_transdc_resp-reg_C-effctor"/>
</dbReference>
<name>A0A7X5UWT9_9SPHN</name>
<accession>A0A7X5UWT9</accession>
<keyword evidence="2 5" id="KW-0238">DNA-binding</keyword>
<organism evidence="5 6">
    <name type="scientific">Sphingomonas leidyi</name>
    <dbReference type="NCBI Taxonomy" id="68569"/>
    <lineage>
        <taxon>Bacteria</taxon>
        <taxon>Pseudomonadati</taxon>
        <taxon>Pseudomonadota</taxon>
        <taxon>Alphaproteobacteria</taxon>
        <taxon>Sphingomonadales</taxon>
        <taxon>Sphingomonadaceae</taxon>
        <taxon>Sphingomonas</taxon>
    </lineage>
</organism>
<reference evidence="5 6" key="1">
    <citation type="submission" date="2020-03" db="EMBL/GenBank/DDBJ databases">
        <title>Genomic Encyclopedia of Type Strains, Phase IV (KMG-IV): sequencing the most valuable type-strain genomes for metagenomic binning, comparative biology and taxonomic classification.</title>
        <authorList>
            <person name="Goeker M."/>
        </authorList>
    </citation>
    <scope>NUCLEOTIDE SEQUENCE [LARGE SCALE GENOMIC DNA]</scope>
    <source>
        <strain evidence="5 6">DSM 4733</strain>
    </source>
</reference>
<dbReference type="SUPFAM" id="SSF46894">
    <property type="entry name" value="C-terminal effector domain of the bipartite response regulators"/>
    <property type="match status" value="1"/>
</dbReference>
<dbReference type="InterPro" id="IPR036388">
    <property type="entry name" value="WH-like_DNA-bd_sf"/>
</dbReference>
<dbReference type="PROSITE" id="PS50043">
    <property type="entry name" value="HTH_LUXR_2"/>
    <property type="match status" value="1"/>
</dbReference>
<dbReference type="InterPro" id="IPR000792">
    <property type="entry name" value="Tscrpt_reg_LuxR_C"/>
</dbReference>
<sequence>MTSGESAEPRPDEDFELRLRALEVGLWDYDIDADLLVCDARWYQITGLQPNMVRSLADFRPFIHPEDEELATTIDLAMVVELIARDLRYHVDFRLIRPDGQTRWIRSVACLLLDAGSGHHKAVGCITDNTDFALIAAARAFTRPATRSDPDIPDPAATIGAAGSALSEREIECLRWVSLGKTAWETATIMGRSQRTVEFHLVNATRKLSASNKIHAAVIAVRKGLI</sequence>
<dbReference type="GO" id="GO:0003677">
    <property type="term" value="F:DNA binding"/>
    <property type="evidence" value="ECO:0007669"/>
    <property type="project" value="UniProtKB-KW"/>
</dbReference>
<gene>
    <name evidence="5" type="ORF">FHR20_000539</name>
</gene>
<evidence type="ECO:0000256" key="3">
    <source>
        <dbReference type="ARBA" id="ARBA00023163"/>
    </source>
</evidence>
<dbReference type="SMART" id="SM00421">
    <property type="entry name" value="HTH_LUXR"/>
    <property type="match status" value="1"/>
</dbReference>
<dbReference type="RefSeq" id="WP_167298099.1">
    <property type="nucleotide sequence ID" value="NZ_JAASQV010000001.1"/>
</dbReference>
<dbReference type="Gene3D" id="1.10.10.10">
    <property type="entry name" value="Winged helix-like DNA-binding domain superfamily/Winged helix DNA-binding domain"/>
    <property type="match status" value="1"/>
</dbReference>
<dbReference type="GO" id="GO:0006355">
    <property type="term" value="P:regulation of DNA-templated transcription"/>
    <property type="evidence" value="ECO:0007669"/>
    <property type="project" value="InterPro"/>
</dbReference>
<dbReference type="SUPFAM" id="SSF55785">
    <property type="entry name" value="PYP-like sensor domain (PAS domain)"/>
    <property type="match status" value="1"/>
</dbReference>
<dbReference type="CDD" id="cd00130">
    <property type="entry name" value="PAS"/>
    <property type="match status" value="1"/>
</dbReference>
<comment type="caution">
    <text evidence="5">The sequence shown here is derived from an EMBL/GenBank/DDBJ whole genome shotgun (WGS) entry which is preliminary data.</text>
</comment>
<keyword evidence="3" id="KW-0804">Transcription</keyword>
<evidence type="ECO:0000256" key="2">
    <source>
        <dbReference type="ARBA" id="ARBA00023125"/>
    </source>
</evidence>
<protein>
    <submittedName>
        <fullName evidence="5">DNA-binding CsgD family transcriptional regulator</fullName>
    </submittedName>
</protein>
<dbReference type="Pfam" id="PF08447">
    <property type="entry name" value="PAS_3"/>
    <property type="match status" value="1"/>
</dbReference>
<keyword evidence="1" id="KW-0805">Transcription regulation</keyword>
<dbReference type="PANTHER" id="PTHR44688">
    <property type="entry name" value="DNA-BINDING TRANSCRIPTIONAL ACTIVATOR DEVR_DOSR"/>
    <property type="match status" value="1"/>
</dbReference>
<evidence type="ECO:0000256" key="1">
    <source>
        <dbReference type="ARBA" id="ARBA00023015"/>
    </source>
</evidence>
<dbReference type="EMBL" id="JAASQV010000001">
    <property type="protein sequence ID" value="NIJ63608.1"/>
    <property type="molecule type" value="Genomic_DNA"/>
</dbReference>
<evidence type="ECO:0000259" key="4">
    <source>
        <dbReference type="PROSITE" id="PS50043"/>
    </source>
</evidence>
<dbReference type="Pfam" id="PF00196">
    <property type="entry name" value="GerE"/>
    <property type="match status" value="1"/>
</dbReference>